<comment type="catalytic activity">
    <reaction evidence="1">
        <text>Hydrolysis of (1-&gt;3)-beta-D-glucosidic linkages in (1-&gt;3)-beta-D-glucans.</text>
        <dbReference type="EC" id="3.2.1.39"/>
    </reaction>
</comment>
<keyword evidence="8" id="KW-0624">Polysaccharide degradation</keyword>
<dbReference type="OrthoDB" id="43061at2759"/>
<feature type="domain" description="Glycosyl hydrolase family 81 N-terminal" evidence="10">
    <location>
        <begin position="106"/>
        <end position="449"/>
    </location>
</feature>
<keyword evidence="13" id="KW-1185">Reference proteome</keyword>
<feature type="transmembrane region" description="Helical" evidence="9">
    <location>
        <begin position="39"/>
        <end position="57"/>
    </location>
</feature>
<keyword evidence="4" id="KW-0378">Hydrolase</keyword>
<dbReference type="GO" id="GO:0052861">
    <property type="term" value="F:endo-1,3(4)-beta-glucanase activity"/>
    <property type="evidence" value="ECO:0007669"/>
    <property type="project" value="InterPro"/>
</dbReference>
<dbReference type="Pfam" id="PF03639">
    <property type="entry name" value="Glyco_hydro_81"/>
    <property type="match status" value="1"/>
</dbReference>
<evidence type="ECO:0000256" key="2">
    <source>
        <dbReference type="ARBA" id="ARBA00010730"/>
    </source>
</evidence>
<evidence type="ECO:0000259" key="10">
    <source>
        <dbReference type="Pfam" id="PF03639"/>
    </source>
</evidence>
<organism evidence="12 13">
    <name type="scientific">Fistulifera solaris</name>
    <name type="common">Oleaginous diatom</name>
    <dbReference type="NCBI Taxonomy" id="1519565"/>
    <lineage>
        <taxon>Eukaryota</taxon>
        <taxon>Sar</taxon>
        <taxon>Stramenopiles</taxon>
        <taxon>Ochrophyta</taxon>
        <taxon>Bacillariophyta</taxon>
        <taxon>Bacillariophyceae</taxon>
        <taxon>Bacillariophycidae</taxon>
        <taxon>Naviculales</taxon>
        <taxon>Naviculaceae</taxon>
        <taxon>Fistulifera</taxon>
    </lineage>
</organism>
<dbReference type="GO" id="GO:0071555">
    <property type="term" value="P:cell wall organization"/>
    <property type="evidence" value="ECO:0007669"/>
    <property type="project" value="UniProtKB-KW"/>
</dbReference>
<dbReference type="GO" id="GO:0042973">
    <property type="term" value="F:glucan endo-1,3-beta-D-glucosidase activity"/>
    <property type="evidence" value="ECO:0007669"/>
    <property type="project" value="UniProtKB-EC"/>
</dbReference>
<keyword evidence="9" id="KW-0472">Membrane</keyword>
<keyword evidence="9" id="KW-1133">Transmembrane helix</keyword>
<reference evidence="12 13" key="1">
    <citation type="journal article" date="2015" name="Plant Cell">
        <title>Oil accumulation by the oleaginous diatom Fistulifera solaris as revealed by the genome and transcriptome.</title>
        <authorList>
            <person name="Tanaka T."/>
            <person name="Maeda Y."/>
            <person name="Veluchamy A."/>
            <person name="Tanaka M."/>
            <person name="Abida H."/>
            <person name="Marechal E."/>
            <person name="Bowler C."/>
            <person name="Muto M."/>
            <person name="Sunaga Y."/>
            <person name="Tanaka M."/>
            <person name="Yoshino T."/>
            <person name="Taniguchi T."/>
            <person name="Fukuda Y."/>
            <person name="Nemoto M."/>
            <person name="Matsumoto M."/>
            <person name="Wong P.S."/>
            <person name="Aburatani S."/>
            <person name="Fujibuchi W."/>
        </authorList>
    </citation>
    <scope>NUCLEOTIDE SEQUENCE [LARGE SCALE GENOMIC DNA]</scope>
    <source>
        <strain evidence="12 13">JPCC DA0580</strain>
    </source>
</reference>
<comment type="similarity">
    <text evidence="2">Belongs to the glycosyl hydrolase 81 family.</text>
</comment>
<dbReference type="PANTHER" id="PTHR31983">
    <property type="entry name" value="ENDO-1,3(4)-BETA-GLUCANASE 1"/>
    <property type="match status" value="1"/>
</dbReference>
<evidence type="ECO:0000256" key="3">
    <source>
        <dbReference type="ARBA" id="ARBA00012780"/>
    </source>
</evidence>
<dbReference type="AlphaFoldDB" id="A0A1Z5KE54"/>
<keyword evidence="7" id="KW-0961">Cell wall biogenesis/degradation</keyword>
<dbReference type="PROSITE" id="PS52008">
    <property type="entry name" value="GH81"/>
    <property type="match status" value="1"/>
</dbReference>
<dbReference type="InParanoid" id="A0A1Z5KE54"/>
<dbReference type="GO" id="GO:0000272">
    <property type="term" value="P:polysaccharide catabolic process"/>
    <property type="evidence" value="ECO:0007669"/>
    <property type="project" value="UniProtKB-KW"/>
</dbReference>
<keyword evidence="6" id="KW-0326">Glycosidase</keyword>
<evidence type="ECO:0000256" key="1">
    <source>
        <dbReference type="ARBA" id="ARBA00000382"/>
    </source>
</evidence>
<evidence type="ECO:0000256" key="4">
    <source>
        <dbReference type="ARBA" id="ARBA00022801"/>
    </source>
</evidence>
<dbReference type="EMBL" id="BDSP01000207">
    <property type="protein sequence ID" value="GAX24238.1"/>
    <property type="molecule type" value="Genomic_DNA"/>
</dbReference>
<dbReference type="Gene3D" id="2.70.98.30">
    <property type="entry name" value="Golgi alpha-mannosidase II, domain 4"/>
    <property type="match status" value="1"/>
</dbReference>
<protein>
    <recommendedName>
        <fullName evidence="3">glucan endo-1,3-beta-D-glucosidase</fullName>
        <ecNumber evidence="3">3.2.1.39</ecNumber>
    </recommendedName>
</protein>
<dbReference type="PANTHER" id="PTHR31983:SF0">
    <property type="entry name" value="GLUCAN ENDO-1,3-BETA-D-GLUCOSIDASE 2"/>
    <property type="match status" value="1"/>
</dbReference>
<dbReference type="InterPro" id="IPR040451">
    <property type="entry name" value="GH81_N"/>
</dbReference>
<sequence length="1094" mass="121929">MPVMTEQTRLLPSSISSASLELEKSRSDDARKADNKSRYAVPATLLLVIIITVISFANTSVRKVFNIPSQEEQDWHAPLSTKDPVRDLGLYDFDRPEGSKPPFEHDANQASPTNAWYLNLMLGGDQPGSMQRAYTIPYVLDVVGPIPGVRVHPNHVDGSSTEVHVDMIDQNGLTLGAISPNNNKKTDLSYKILEMTPLGITLQWRQFDMFSSLVRGMPYATMTYDMTSTEHVLYPTVASEISLASDPIIDGKTSMHCDSNDPKPMRVEKEIELFFHESDFTWLVFVSKPVDVQCVLLSDGGMQLQVIDAEEEFIMRVAIEKLCTSNQNPIYCHQEQMDPLALHIGQGRYFDLIRAAAPVYPGRNTSVKHSVNKKDDLVTVFDWDAALMRHDNVNSTIDDLLVFALPHHADVLVDVTPFPEKYCAHSLIGPACLVKGSTWKMIDQMLPVGFRAPRPISSEYLPMLLGSLQEDLRFRLPKIYREGYGDTYFSGKMLAKLARICMVAEEVRELCKETSCDTPPSDEDIQAAVHELKHSVEIWINGNAGTPFVYDASWGGVVSCGCEYNKGSCVNEVPNCPAFYDPGLNFGNAYYNDMHFHYGYHIYGAAAVAHFDPAWGRQFFEQVLLLVRNIANPSQKDKYFTQWRHKDWYQGHSWASGIATTPSNGRNQESSSEAIMAYEAVTLYGMEMSKAWKEVGAMRETSTAKRVEETGMFLTASEVRSARKYWHVEPIQKGQVKIFPAVYQAHVVGILWQTMAQLQTWFGNFPYLAYGIQLLPITPISESRDSLAWLESMYATLAESCESRTDCTESGWKILQIAALASVGYREKAAEQAVGLVPEVFEDPGGNGHSLSNTLWYIATRPIVANPIPLNETKSKQSNAGPKAPSLEPDLNFCGKPSTCTDYVLDTIADQYSCRQRISWLVNSGSPVDKACVQVGSLEFPRQCGLCDPLSETKPDQMSAATCPPCTAEECQSSLNRCPLYKHTYVCSDGKNYGGCSPFPWALEDGICSTCCELTHCPRYEETARVKGNLFDDKNCSRCSKTDCRRAHTQCPSHMATPYLCLRGPSFGGCSKQGWKLSSDTCLECCQASEDCND</sequence>
<keyword evidence="9" id="KW-0812">Transmembrane</keyword>
<evidence type="ECO:0000256" key="5">
    <source>
        <dbReference type="ARBA" id="ARBA00023277"/>
    </source>
</evidence>
<evidence type="ECO:0000259" key="11">
    <source>
        <dbReference type="Pfam" id="PF17652"/>
    </source>
</evidence>
<dbReference type="InterPro" id="IPR005200">
    <property type="entry name" value="Endo-beta-glucanase"/>
</dbReference>
<dbReference type="Pfam" id="PF17652">
    <property type="entry name" value="Glyco_hydro81C"/>
    <property type="match status" value="1"/>
</dbReference>
<gene>
    <name evidence="12" type="ORF">FisN_4Lh335</name>
</gene>
<evidence type="ECO:0000313" key="12">
    <source>
        <dbReference type="EMBL" id="GAX24238.1"/>
    </source>
</evidence>
<accession>A0A1Z5KE54</accession>
<evidence type="ECO:0000256" key="6">
    <source>
        <dbReference type="ARBA" id="ARBA00023295"/>
    </source>
</evidence>
<dbReference type="EC" id="3.2.1.39" evidence="3"/>
<dbReference type="InterPro" id="IPR040720">
    <property type="entry name" value="GH81_C"/>
</dbReference>
<evidence type="ECO:0000256" key="8">
    <source>
        <dbReference type="ARBA" id="ARBA00023326"/>
    </source>
</evidence>
<dbReference type="Proteomes" id="UP000198406">
    <property type="component" value="Unassembled WGS sequence"/>
</dbReference>
<keyword evidence="5" id="KW-0119">Carbohydrate metabolism</keyword>
<evidence type="ECO:0000256" key="7">
    <source>
        <dbReference type="ARBA" id="ARBA00023316"/>
    </source>
</evidence>
<proteinExistence type="inferred from homology"/>
<feature type="domain" description="Glycosyl hydrolase family 81 C-terminal" evidence="11">
    <location>
        <begin position="484"/>
        <end position="824"/>
    </location>
</feature>
<evidence type="ECO:0000256" key="9">
    <source>
        <dbReference type="SAM" id="Phobius"/>
    </source>
</evidence>
<name>A0A1Z5KE54_FISSO</name>
<evidence type="ECO:0000313" key="13">
    <source>
        <dbReference type="Proteomes" id="UP000198406"/>
    </source>
</evidence>
<comment type="caution">
    <text evidence="12">The sequence shown here is derived from an EMBL/GenBank/DDBJ whole genome shotgun (WGS) entry which is preliminary data.</text>
</comment>